<dbReference type="PANTHER" id="PTHR42743:SF11">
    <property type="entry name" value="AMINODEOXYCHORISMATE LYASE"/>
    <property type="match status" value="1"/>
</dbReference>
<dbReference type="GO" id="GO:0016829">
    <property type="term" value="F:lyase activity"/>
    <property type="evidence" value="ECO:0007669"/>
    <property type="project" value="UniProtKB-KW"/>
</dbReference>
<dbReference type="Gene3D" id="3.30.470.10">
    <property type="match status" value="1"/>
</dbReference>
<evidence type="ECO:0000256" key="3">
    <source>
        <dbReference type="ARBA" id="ARBA00005072"/>
    </source>
</evidence>
<dbReference type="EMBL" id="AMGM01000066">
    <property type="protein sequence ID" value="EKB48161.1"/>
    <property type="molecule type" value="Genomic_DNA"/>
</dbReference>
<dbReference type="Gene3D" id="3.20.10.10">
    <property type="entry name" value="D-amino Acid Aminotransferase, subunit A, domain 2"/>
    <property type="match status" value="1"/>
</dbReference>
<comment type="caution">
    <text evidence="9">The sequence shown here is derived from an EMBL/GenBank/DDBJ whole genome shotgun (WGS) entry which is preliminary data.</text>
</comment>
<reference evidence="9 10" key="1">
    <citation type="journal article" date="2012" name="J. Bacteriol.">
        <title>Draft Genome Sequence of Cecembia lonarensis Strain LW9T, Isolated from Lonar Lake, a Haloalkaline Lake in India.</title>
        <authorList>
            <person name="Shivaji S."/>
            <person name="Ara S."/>
            <person name="Singh A."/>
            <person name="Pinnaka A.K."/>
        </authorList>
    </citation>
    <scope>NUCLEOTIDE SEQUENCE [LARGE SCALE GENOMIC DNA]</scope>
    <source>
        <strain evidence="9 10">LW9</strain>
    </source>
</reference>
<dbReference type="OrthoDB" id="9805628at2"/>
<dbReference type="Proteomes" id="UP000004478">
    <property type="component" value="Unassembled WGS sequence"/>
</dbReference>
<evidence type="ECO:0000256" key="1">
    <source>
        <dbReference type="ARBA" id="ARBA00004824"/>
    </source>
</evidence>
<gene>
    <name evidence="9" type="primary">pabC</name>
    <name evidence="9" type="ORF">B879_03232</name>
</gene>
<dbReference type="InterPro" id="IPR050571">
    <property type="entry name" value="Class-IV_PLP-Dep_Aminotrnsfr"/>
</dbReference>
<evidence type="ECO:0000256" key="7">
    <source>
        <dbReference type="ARBA" id="ARBA00048798"/>
    </source>
</evidence>
<evidence type="ECO:0000256" key="2">
    <source>
        <dbReference type="ARBA" id="ARBA00004931"/>
    </source>
</evidence>
<dbReference type="AlphaFoldDB" id="K1L059"/>
<protein>
    <recommendedName>
        <fullName evidence="5">branched-chain-amino-acid transaminase</fullName>
        <ecNumber evidence="5">2.6.1.42</ecNumber>
    </recommendedName>
</protein>
<dbReference type="EC" id="2.6.1.42" evidence="5"/>
<dbReference type="SUPFAM" id="SSF56752">
    <property type="entry name" value="D-aminoacid aminotransferase-like PLP-dependent enzymes"/>
    <property type="match status" value="1"/>
</dbReference>
<organism evidence="9 10">
    <name type="scientific">Cecembia lonarensis (strain CCUG 58316 / KCTC 22772 / LW9)</name>
    <dbReference type="NCBI Taxonomy" id="1225176"/>
    <lineage>
        <taxon>Bacteria</taxon>
        <taxon>Pseudomonadati</taxon>
        <taxon>Bacteroidota</taxon>
        <taxon>Cytophagia</taxon>
        <taxon>Cytophagales</taxon>
        <taxon>Cyclobacteriaceae</taxon>
        <taxon>Cecembia</taxon>
    </lineage>
</organism>
<proteinExistence type="inferred from homology"/>
<evidence type="ECO:0000256" key="8">
    <source>
        <dbReference type="ARBA" id="ARBA00049229"/>
    </source>
</evidence>
<accession>K1L059</accession>
<comment type="catalytic activity">
    <reaction evidence="7">
        <text>L-isoleucine + 2-oxoglutarate = (S)-3-methyl-2-oxopentanoate + L-glutamate</text>
        <dbReference type="Rhea" id="RHEA:24801"/>
        <dbReference type="ChEBI" id="CHEBI:16810"/>
        <dbReference type="ChEBI" id="CHEBI:29985"/>
        <dbReference type="ChEBI" id="CHEBI:35146"/>
        <dbReference type="ChEBI" id="CHEBI:58045"/>
        <dbReference type="EC" id="2.6.1.42"/>
    </reaction>
</comment>
<sequence>MNAFETVYYYKHPEGNWSEDPSSLHNRGFLFGDGLFETMVLKKGKIRFAEQHFGRLKEGLVLLGMDDQKLSSMDQIEQLVQEIAITMPLFRLRWNVFRGGQGKYGPTEDNSMETLQIQPFQKPPAVKFNAYISPKVFISESPWSQCKSLSSITYVMAAKERQAMDMDEVILKNAKGYISEAGSSNLFWIKDGIYYTPSLTSSCIAGVGRSRVLQRLRDIGKTVLEGEFEEKDLLEAEKVITTNVTGSSYIYKIGDNKFDTTSDPWVESVFEGIH</sequence>
<dbReference type="PANTHER" id="PTHR42743">
    <property type="entry name" value="AMINO-ACID AMINOTRANSFERASE"/>
    <property type="match status" value="1"/>
</dbReference>
<dbReference type="InterPro" id="IPR043131">
    <property type="entry name" value="BCAT-like_N"/>
</dbReference>
<dbReference type="GO" id="GO:0052654">
    <property type="term" value="F:L-leucine-2-oxoglutarate transaminase activity"/>
    <property type="evidence" value="ECO:0007669"/>
    <property type="project" value="RHEA"/>
</dbReference>
<evidence type="ECO:0000313" key="9">
    <source>
        <dbReference type="EMBL" id="EKB48161.1"/>
    </source>
</evidence>
<evidence type="ECO:0000256" key="5">
    <source>
        <dbReference type="ARBA" id="ARBA00013053"/>
    </source>
</evidence>
<comment type="pathway">
    <text evidence="1">Amino-acid biosynthesis; L-isoleucine biosynthesis; L-isoleucine from 2-oxobutanoate: step 4/4.</text>
</comment>
<dbReference type="GO" id="GO:0052655">
    <property type="term" value="F:L-valine-2-oxoglutarate transaminase activity"/>
    <property type="evidence" value="ECO:0007669"/>
    <property type="project" value="RHEA"/>
</dbReference>
<comment type="pathway">
    <text evidence="2">Amino-acid biosynthesis; L-valine biosynthesis; L-valine from pyruvate: step 4/4.</text>
</comment>
<dbReference type="GO" id="GO:0052656">
    <property type="term" value="F:L-isoleucine-2-oxoglutarate transaminase activity"/>
    <property type="evidence" value="ECO:0007669"/>
    <property type="project" value="RHEA"/>
</dbReference>
<comment type="similarity">
    <text evidence="4">Belongs to the class-IV pyridoxal-phosphate-dependent aminotransferase family.</text>
</comment>
<comment type="catalytic activity">
    <reaction evidence="8">
        <text>L-leucine + 2-oxoglutarate = 4-methyl-2-oxopentanoate + L-glutamate</text>
        <dbReference type="Rhea" id="RHEA:18321"/>
        <dbReference type="ChEBI" id="CHEBI:16810"/>
        <dbReference type="ChEBI" id="CHEBI:17865"/>
        <dbReference type="ChEBI" id="CHEBI:29985"/>
        <dbReference type="ChEBI" id="CHEBI:57427"/>
        <dbReference type="EC" id="2.6.1.42"/>
    </reaction>
</comment>
<keyword evidence="9" id="KW-0456">Lyase</keyword>
<dbReference type="GO" id="GO:0046394">
    <property type="term" value="P:carboxylic acid biosynthetic process"/>
    <property type="evidence" value="ECO:0007669"/>
    <property type="project" value="UniProtKB-ARBA"/>
</dbReference>
<dbReference type="InterPro" id="IPR036038">
    <property type="entry name" value="Aminotransferase-like"/>
</dbReference>
<dbReference type="InterPro" id="IPR001544">
    <property type="entry name" value="Aminotrans_IV"/>
</dbReference>
<evidence type="ECO:0000256" key="4">
    <source>
        <dbReference type="ARBA" id="ARBA00009320"/>
    </source>
</evidence>
<name>K1L059_CECL9</name>
<evidence type="ECO:0000313" key="10">
    <source>
        <dbReference type="Proteomes" id="UP000004478"/>
    </source>
</evidence>
<comment type="pathway">
    <text evidence="3">Amino-acid biosynthesis; L-leucine biosynthesis; L-leucine from 3-methyl-2-oxobutanoate: step 4/4.</text>
</comment>
<dbReference type="RefSeq" id="WP_009186250.1">
    <property type="nucleotide sequence ID" value="NZ_AMGM01000066.1"/>
</dbReference>
<dbReference type="PATRIC" id="fig|1225176.3.peg.3430"/>
<keyword evidence="10" id="KW-1185">Reference proteome</keyword>
<evidence type="ECO:0000256" key="6">
    <source>
        <dbReference type="ARBA" id="ARBA00048212"/>
    </source>
</evidence>
<dbReference type="Pfam" id="PF01063">
    <property type="entry name" value="Aminotran_4"/>
    <property type="match status" value="1"/>
</dbReference>
<comment type="catalytic activity">
    <reaction evidence="6">
        <text>L-valine + 2-oxoglutarate = 3-methyl-2-oxobutanoate + L-glutamate</text>
        <dbReference type="Rhea" id="RHEA:24813"/>
        <dbReference type="ChEBI" id="CHEBI:11851"/>
        <dbReference type="ChEBI" id="CHEBI:16810"/>
        <dbReference type="ChEBI" id="CHEBI:29985"/>
        <dbReference type="ChEBI" id="CHEBI:57762"/>
        <dbReference type="EC" id="2.6.1.42"/>
    </reaction>
</comment>
<dbReference type="InterPro" id="IPR043132">
    <property type="entry name" value="BCAT-like_C"/>
</dbReference>